<evidence type="ECO:0008006" key="9">
    <source>
        <dbReference type="Google" id="ProtNLM"/>
    </source>
</evidence>
<evidence type="ECO:0000256" key="2">
    <source>
        <dbReference type="ARBA" id="ARBA00022692"/>
    </source>
</evidence>
<dbReference type="NCBIfam" id="TIGR01593">
    <property type="entry name" value="holin_tox_secr"/>
    <property type="match status" value="1"/>
</dbReference>
<proteinExistence type="inferred from homology"/>
<evidence type="ECO:0000256" key="3">
    <source>
        <dbReference type="ARBA" id="ARBA00022989"/>
    </source>
</evidence>
<keyword evidence="2 6" id="KW-0812">Transmembrane</keyword>
<comment type="caution">
    <text evidence="7">The sequence shown here is derived from an EMBL/GenBank/DDBJ whole genome shotgun (WGS) entry which is preliminary data.</text>
</comment>
<evidence type="ECO:0000256" key="4">
    <source>
        <dbReference type="ARBA" id="ARBA00023136"/>
    </source>
</evidence>
<feature type="transmembrane region" description="Helical" evidence="6">
    <location>
        <begin position="55"/>
        <end position="72"/>
    </location>
</feature>
<evidence type="ECO:0000313" key="8">
    <source>
        <dbReference type="Proteomes" id="UP000290567"/>
    </source>
</evidence>
<keyword evidence="3 6" id="KW-1133">Transmembrane helix</keyword>
<evidence type="ECO:0000256" key="5">
    <source>
        <dbReference type="ARBA" id="ARBA00023600"/>
    </source>
</evidence>
<comment type="similarity">
    <text evidence="5">Belongs to the bacteriophage holin family. Cp-1 holin subfamily.</text>
</comment>
<dbReference type="AlphaFoldDB" id="A0A4P5PD96"/>
<feature type="transmembrane region" description="Helical" evidence="6">
    <location>
        <begin position="78"/>
        <end position="96"/>
    </location>
</feature>
<reference evidence="8" key="1">
    <citation type="submission" date="2019-02" db="EMBL/GenBank/DDBJ databases">
        <title>Draft genome sequence of Enterococcus sp. Gos25-1.</title>
        <authorList>
            <person name="Tanaka N."/>
            <person name="Shiwa Y."/>
            <person name="Fujita N."/>
        </authorList>
    </citation>
    <scope>NUCLEOTIDE SEQUENCE [LARGE SCALE GENOMIC DNA]</scope>
    <source>
        <strain evidence="8">Gos25-1</strain>
    </source>
</reference>
<dbReference type="OrthoDB" id="2193270at2"/>
<evidence type="ECO:0000313" key="7">
    <source>
        <dbReference type="EMBL" id="GCF95886.1"/>
    </source>
</evidence>
<gene>
    <name evidence="7" type="ORF">NRIC_37770</name>
</gene>
<dbReference type="EMBL" id="BJCC01000043">
    <property type="protein sequence ID" value="GCF95886.1"/>
    <property type="molecule type" value="Genomic_DNA"/>
</dbReference>
<dbReference type="InterPro" id="IPR006480">
    <property type="entry name" value="Phage_holin_4_1"/>
</dbReference>
<keyword evidence="8" id="KW-1185">Reference proteome</keyword>
<keyword evidence="4 6" id="KW-0472">Membrane</keyword>
<evidence type="ECO:0000256" key="6">
    <source>
        <dbReference type="SAM" id="Phobius"/>
    </source>
</evidence>
<comment type="subcellular location">
    <subcellularLocation>
        <location evidence="1">Membrane</location>
        <topology evidence="1">Multi-pass membrane protein</topology>
    </subcellularLocation>
</comment>
<evidence type="ECO:0000256" key="1">
    <source>
        <dbReference type="ARBA" id="ARBA00004141"/>
    </source>
</evidence>
<dbReference type="Pfam" id="PF05105">
    <property type="entry name" value="Phage_holin_4_1"/>
    <property type="match status" value="1"/>
</dbReference>
<protein>
    <recommendedName>
        <fullName evidence="9">Holin</fullName>
    </recommendedName>
</protein>
<dbReference type="RefSeq" id="WP_146624256.1">
    <property type="nucleotide sequence ID" value="NZ_BJCC01000043.1"/>
</dbReference>
<accession>A0A4P5PD96</accession>
<name>A0A4P5PD96_9ENTE</name>
<organism evidence="7 8">
    <name type="scientific">Enterococcus florum</name>
    <dbReference type="NCBI Taxonomy" id="2480627"/>
    <lineage>
        <taxon>Bacteria</taxon>
        <taxon>Bacillati</taxon>
        <taxon>Bacillota</taxon>
        <taxon>Bacilli</taxon>
        <taxon>Lactobacillales</taxon>
        <taxon>Enterococcaceae</taxon>
        <taxon>Enterococcus</taxon>
    </lineage>
</organism>
<feature type="transmembrane region" description="Helical" evidence="6">
    <location>
        <begin position="14"/>
        <end position="35"/>
    </location>
</feature>
<sequence length="119" mass="13260">MDHMGSVIGLEGRFLNILSLISLAMLLDLSTGLIAAKLTRSISSKKGINGILRKIVSLILLLFFVPVARLIPMNAGEALLYAFYLCFLVMEIHSILENCEKMGIKTDLFKSFLDHFNDK</sequence>
<dbReference type="Proteomes" id="UP000290567">
    <property type="component" value="Unassembled WGS sequence"/>
</dbReference>
<dbReference type="GO" id="GO:0016020">
    <property type="term" value="C:membrane"/>
    <property type="evidence" value="ECO:0007669"/>
    <property type="project" value="UniProtKB-SubCell"/>
</dbReference>